<protein>
    <recommendedName>
        <fullName evidence="4">Carboxylesterase type B domain-containing protein</fullName>
    </recommendedName>
</protein>
<dbReference type="InterPro" id="IPR002018">
    <property type="entry name" value="CarbesteraseB"/>
</dbReference>
<dbReference type="SUPFAM" id="SSF53474">
    <property type="entry name" value="alpha/beta-Hydrolases"/>
    <property type="match status" value="1"/>
</dbReference>
<dbReference type="Pfam" id="PF00135">
    <property type="entry name" value="COesterase"/>
    <property type="match status" value="1"/>
</dbReference>
<dbReference type="STRING" id="92696.A0A4R0S1P6"/>
<dbReference type="InterPro" id="IPR043750">
    <property type="entry name" value="DUF5695"/>
</dbReference>
<dbReference type="EMBL" id="RWJN01000027">
    <property type="protein sequence ID" value="TCD70104.1"/>
    <property type="molecule type" value="Genomic_DNA"/>
</dbReference>
<comment type="caution">
    <text evidence="5">The sequence shown here is derived from an EMBL/GenBank/DDBJ whole genome shotgun (WGS) entry which is preliminary data.</text>
</comment>
<feature type="chain" id="PRO_5020923885" description="Carboxylesterase type B domain-containing protein" evidence="3">
    <location>
        <begin position="24"/>
        <end position="1408"/>
    </location>
</feature>
<dbReference type="Proteomes" id="UP000292702">
    <property type="component" value="Unassembled WGS sequence"/>
</dbReference>
<keyword evidence="2" id="KW-0378">Hydrolase</keyword>
<dbReference type="PROSITE" id="PS00941">
    <property type="entry name" value="CARBOXYLESTERASE_B_2"/>
    <property type="match status" value="1"/>
</dbReference>
<evidence type="ECO:0000259" key="4">
    <source>
        <dbReference type="Pfam" id="PF00135"/>
    </source>
</evidence>
<evidence type="ECO:0000256" key="1">
    <source>
        <dbReference type="ARBA" id="ARBA00005964"/>
    </source>
</evidence>
<dbReference type="PROSITE" id="PS00122">
    <property type="entry name" value="CARBOXYLESTERASE_B_1"/>
    <property type="match status" value="1"/>
</dbReference>
<dbReference type="OrthoDB" id="2730619at2759"/>
<sequence length="1408" mass="153310">MAPLLLSGLKFIVFGSLFGASTSALVAPATLDVRLTSGSFRGLSVPNGTERWLGIPFAKPPVGPLRFKAPVPITTPSPVIKDAVNFGDACPQIPDATLHVPQSEDCLTLNIWRPQHTKSNAKLPILVWFYGGAFMHGGTSDPTFEPTRIINRSVAIKKPIIFVSVNWRVSTFGFLASSHMAPEDLNAGFHDDQRLALRFLQNNIAAFGGDPTKVTIWGQSAGAGSAEIHVLYPAEESLFRAAIWDSATGPMKNSPPASRFDDTGMPFDRLVKAAGCASSPSSLLCLQNLPFETLHNISTALTLPVLNHQLWQPAVGPAGSFVPVRPSVKIASGDFLHVPVLAGTNLNEGTMFAQAVLGLKTPPDLEDAAFNNYILQLLIDPVPVTQDVLARIRELYPANSTTLGGAFNTGDSLFDRAEAWYSDHMYLGPRRLFFDKAASTNTLFTYFFTEFIPGNNVINGVAHASELALLFGPVPDSVENDFANQFTDFYINFVNELSPGVFLASCSSAQAQNATLGLSNGFLNFTTPQFAVQLIKDSQTLYSLKPGNGSGNFDFVPADKMTQRQSNGNVHLGDISFRVRTVGSDSGWISGDSFSSRHAVKSVSLGGDTAAAADLSTTLPSNSPLGIIREWVVEDGTLALLFNVTNKQSSSLEIGALGAPLEFNNIFTDRTAAQTNELCSLFDPYIGNDAGYVQVTPLLGTLPPLLVTPAANSPLEGWRFIPENTANSPFYQSQTFEGLYEWQFHTLAYAQNEWASVTPWNGPTSVVLAPGESRSYGLRFHLASSIRDIEDTLRLAGRPVAVGIPGYILAMDQQGKLFLTYTSAVRSVSVSPSGALSWTLPGNAAAGQRVALTLTPRTWGRSRLTITYQDGAVQTVHYYVTKPATEAVSDLGNFLTTSQWFDNSTDPFRRSPSVISYDREVNAIVRDDPRAWIPGLSDEAGAGSWLAATMKQFAQPNAAEVAKLERFANETLWGSIQNSDGKFAWCMSHPISHSSFQAVYYYQPSLVPQYQYPTTIDWGNWWSWNQAASYATDRAYDYVHVTAAYWSLYRVARNYPSLVKVRTWQWYLNQAVLTVVRMTQGNVGYAGDGLMDETVIRILLDDLKREGLTANATLVESRMRARAAVWAGERYPFGSEMAWDSTGQEGVYAWSTYFNDTTTALNVINSILAYQPTIPHWGYNGNARRYWDNVYGGKLQRIERQIHHYGSGLNALPLISQFQSNPTDLYLLRVAFGGLSGPTSNIDQGGFAAASFHSFADTLKWDGYSGDYGPNFVGHALGIGTFIVQHPDFGWEAFGGDIESTSPTIVVHPRDTLRRRIFVAPLATMFTLDAGAFSLVEFDPVKRSVELTITAVPEGAPSAAAAPQGRLVVTQTAQLSGVHLVKPSKALKEDAGAWSIPFTKGTATITLV</sequence>
<evidence type="ECO:0000256" key="3">
    <source>
        <dbReference type="SAM" id="SignalP"/>
    </source>
</evidence>
<feature type="domain" description="Carboxylesterase type B" evidence="4">
    <location>
        <begin position="33"/>
        <end position="499"/>
    </location>
</feature>
<dbReference type="InterPro" id="IPR019819">
    <property type="entry name" value="Carboxylesterase_B_CS"/>
</dbReference>
<name>A0A4R0S1P6_9APHY</name>
<evidence type="ECO:0000313" key="6">
    <source>
        <dbReference type="Proteomes" id="UP000292702"/>
    </source>
</evidence>
<feature type="signal peptide" evidence="3">
    <location>
        <begin position="1"/>
        <end position="23"/>
    </location>
</feature>
<organism evidence="5 6">
    <name type="scientific">Steccherinum ochraceum</name>
    <dbReference type="NCBI Taxonomy" id="92696"/>
    <lineage>
        <taxon>Eukaryota</taxon>
        <taxon>Fungi</taxon>
        <taxon>Dikarya</taxon>
        <taxon>Basidiomycota</taxon>
        <taxon>Agaricomycotina</taxon>
        <taxon>Agaricomycetes</taxon>
        <taxon>Polyporales</taxon>
        <taxon>Steccherinaceae</taxon>
        <taxon>Steccherinum</taxon>
    </lineage>
</organism>
<dbReference type="PANTHER" id="PTHR11559">
    <property type="entry name" value="CARBOXYLESTERASE"/>
    <property type="match status" value="1"/>
</dbReference>
<evidence type="ECO:0000256" key="2">
    <source>
        <dbReference type="ARBA" id="ARBA00022801"/>
    </source>
</evidence>
<proteinExistence type="inferred from homology"/>
<evidence type="ECO:0000313" key="5">
    <source>
        <dbReference type="EMBL" id="TCD70104.1"/>
    </source>
</evidence>
<dbReference type="InterPro" id="IPR050309">
    <property type="entry name" value="Type-B_Carboxylest/Lipase"/>
</dbReference>
<comment type="similarity">
    <text evidence="1">Belongs to the type-B carboxylesterase/lipase family.</text>
</comment>
<dbReference type="InterPro" id="IPR029058">
    <property type="entry name" value="AB_hydrolase_fold"/>
</dbReference>
<dbReference type="Pfam" id="PF18951">
    <property type="entry name" value="DUF5695"/>
    <property type="match status" value="1"/>
</dbReference>
<accession>A0A4R0S1P6</accession>
<reference evidence="5 6" key="1">
    <citation type="submission" date="2018-11" db="EMBL/GenBank/DDBJ databases">
        <title>Genome assembly of Steccherinum ochraceum LE-BIN_3174, the white-rot fungus of the Steccherinaceae family (The Residual Polyporoid clade, Polyporales, Basidiomycota).</title>
        <authorList>
            <person name="Fedorova T.V."/>
            <person name="Glazunova O.A."/>
            <person name="Landesman E.O."/>
            <person name="Moiseenko K.V."/>
            <person name="Psurtseva N.V."/>
            <person name="Savinova O.S."/>
            <person name="Shakhova N.V."/>
            <person name="Tyazhelova T.V."/>
            <person name="Vasina D.V."/>
        </authorList>
    </citation>
    <scope>NUCLEOTIDE SEQUENCE [LARGE SCALE GENOMIC DNA]</scope>
    <source>
        <strain evidence="5 6">LE-BIN_3174</strain>
    </source>
</reference>
<dbReference type="Gene3D" id="3.40.50.1820">
    <property type="entry name" value="alpha/beta hydrolase"/>
    <property type="match status" value="1"/>
</dbReference>
<dbReference type="InterPro" id="IPR019826">
    <property type="entry name" value="Carboxylesterase_B_AS"/>
</dbReference>
<gene>
    <name evidence="5" type="ORF">EIP91_004833</name>
</gene>
<dbReference type="GO" id="GO:0016787">
    <property type="term" value="F:hydrolase activity"/>
    <property type="evidence" value="ECO:0007669"/>
    <property type="project" value="UniProtKB-KW"/>
</dbReference>
<keyword evidence="3" id="KW-0732">Signal</keyword>
<keyword evidence="6" id="KW-1185">Reference proteome</keyword>